<keyword evidence="6 7" id="KW-0539">Nucleus</keyword>
<dbReference type="GO" id="GO:0031492">
    <property type="term" value="F:nucleosomal DNA binding"/>
    <property type="evidence" value="ECO:0007669"/>
    <property type="project" value="TreeGrafter"/>
</dbReference>
<name>A0A183TDV1_SCHSO</name>
<evidence type="ECO:0000313" key="12">
    <source>
        <dbReference type="WBParaSite" id="SSLN_0001520401-mRNA-1"/>
    </source>
</evidence>
<evidence type="ECO:0000256" key="7">
    <source>
        <dbReference type="RuleBase" id="RU003894"/>
    </source>
</evidence>
<evidence type="ECO:0000256" key="4">
    <source>
        <dbReference type="ARBA" id="ARBA00022454"/>
    </source>
</evidence>
<evidence type="ECO:0000256" key="2">
    <source>
        <dbReference type="ARBA" id="ARBA00004123"/>
    </source>
</evidence>
<accession>A0A183TDV1</accession>
<evidence type="ECO:0000256" key="5">
    <source>
        <dbReference type="ARBA" id="ARBA00023125"/>
    </source>
</evidence>
<dbReference type="PROSITE" id="PS51504">
    <property type="entry name" value="H15"/>
    <property type="match status" value="1"/>
</dbReference>
<dbReference type="OrthoDB" id="1110759at2759"/>
<evidence type="ECO:0000256" key="1">
    <source>
        <dbReference type="ARBA" id="ARBA00002809"/>
    </source>
</evidence>
<protein>
    <submittedName>
        <fullName evidence="12">H15 domain-containing protein</fullName>
    </submittedName>
</protein>
<dbReference type="InterPro" id="IPR005818">
    <property type="entry name" value="Histone_H1/H5_H15"/>
</dbReference>
<evidence type="ECO:0000256" key="8">
    <source>
        <dbReference type="SAM" id="MobiDB-lite"/>
    </source>
</evidence>
<feature type="compositionally biased region" description="Basic and acidic residues" evidence="8">
    <location>
        <begin position="120"/>
        <end position="130"/>
    </location>
</feature>
<organism evidence="12">
    <name type="scientific">Schistocephalus solidus</name>
    <name type="common">Tapeworm</name>
    <dbReference type="NCBI Taxonomy" id="70667"/>
    <lineage>
        <taxon>Eukaryota</taxon>
        <taxon>Metazoa</taxon>
        <taxon>Spiralia</taxon>
        <taxon>Lophotrochozoa</taxon>
        <taxon>Platyhelminthes</taxon>
        <taxon>Cestoda</taxon>
        <taxon>Eucestoda</taxon>
        <taxon>Diphyllobothriidea</taxon>
        <taxon>Diphyllobothriidae</taxon>
        <taxon>Schistocephalus</taxon>
    </lineage>
</organism>
<evidence type="ECO:0000259" key="9">
    <source>
        <dbReference type="PROSITE" id="PS51504"/>
    </source>
</evidence>
<feature type="domain" description="H15" evidence="9">
    <location>
        <begin position="48"/>
        <end position="122"/>
    </location>
</feature>
<keyword evidence="5 7" id="KW-0238">DNA-binding</keyword>
<feature type="compositionally biased region" description="Basic residues" evidence="8">
    <location>
        <begin position="33"/>
        <end position="44"/>
    </location>
</feature>
<evidence type="ECO:0000256" key="3">
    <source>
        <dbReference type="ARBA" id="ARBA00004286"/>
    </source>
</evidence>
<dbReference type="WBParaSite" id="SSLN_0001520401-mRNA-1">
    <property type="protein sequence ID" value="SSLN_0001520401-mRNA-1"/>
    <property type="gene ID" value="SSLN_0001520401"/>
</dbReference>
<sequence length="192" mass="20730">MRASHTSYKYTAIATSSKSPFDYNMSDTATHSAAKKTKAPRKPKVPAAHPPFAKMIVDAIKDLKEKNGSSRQAILKHIKAHNKIDEKVAEVHLRRALVSATAAGKLIRTKGAGASGSFKLSEKAKKEPVTKTHVKKTAKPKATKVVESRRAAAPKKTTKPKKVVKAVKPKKASAAKPKKPSVKKTPKKAAKK</sequence>
<dbReference type="InterPro" id="IPR036390">
    <property type="entry name" value="WH_DNA-bd_sf"/>
</dbReference>
<reference evidence="10 11" key="2">
    <citation type="submission" date="2018-11" db="EMBL/GenBank/DDBJ databases">
        <authorList>
            <consortium name="Pathogen Informatics"/>
        </authorList>
    </citation>
    <scope>NUCLEOTIDE SEQUENCE [LARGE SCALE GENOMIC DNA]</scope>
    <source>
        <strain evidence="10 11">NST_G2</strain>
    </source>
</reference>
<dbReference type="PANTHER" id="PTHR11467:SF20">
    <property type="entry name" value="H15 DOMAIN-CONTAINING PROTEIN-RELATED"/>
    <property type="match status" value="1"/>
</dbReference>
<dbReference type="EMBL" id="UYSU01039161">
    <property type="protein sequence ID" value="VDM01035.1"/>
    <property type="molecule type" value="Genomic_DNA"/>
</dbReference>
<dbReference type="CDD" id="cd00073">
    <property type="entry name" value="H15"/>
    <property type="match status" value="1"/>
</dbReference>
<comment type="similarity">
    <text evidence="7">Belongs to the histone H1/H5 family.</text>
</comment>
<dbReference type="GO" id="GO:0005634">
    <property type="term" value="C:nucleus"/>
    <property type="evidence" value="ECO:0007669"/>
    <property type="project" value="UniProtKB-SubCell"/>
</dbReference>
<dbReference type="SMART" id="SM00526">
    <property type="entry name" value="H15"/>
    <property type="match status" value="1"/>
</dbReference>
<feature type="region of interest" description="Disordered" evidence="8">
    <location>
        <begin position="25"/>
        <end position="50"/>
    </location>
</feature>
<feature type="region of interest" description="Disordered" evidence="8">
    <location>
        <begin position="114"/>
        <end position="192"/>
    </location>
</feature>
<evidence type="ECO:0000313" key="11">
    <source>
        <dbReference type="Proteomes" id="UP000275846"/>
    </source>
</evidence>
<dbReference type="InterPro" id="IPR036388">
    <property type="entry name" value="WH-like_DNA-bd_sf"/>
</dbReference>
<dbReference type="GO" id="GO:0000786">
    <property type="term" value="C:nucleosome"/>
    <property type="evidence" value="ECO:0007669"/>
    <property type="project" value="InterPro"/>
</dbReference>
<dbReference type="FunFam" id="1.10.10.10:FF:000140">
    <property type="entry name" value="Histone H1.0"/>
    <property type="match status" value="1"/>
</dbReference>
<keyword evidence="4 7" id="KW-0158">Chromosome</keyword>
<comment type="function">
    <text evidence="1">Histones H1 are necessary for the condensation of nucleosome chains into higher-order structures.</text>
</comment>
<dbReference type="AlphaFoldDB" id="A0A183TDV1"/>
<dbReference type="Pfam" id="PF00538">
    <property type="entry name" value="Linker_histone"/>
    <property type="match status" value="1"/>
</dbReference>
<dbReference type="GO" id="GO:0006334">
    <property type="term" value="P:nucleosome assembly"/>
    <property type="evidence" value="ECO:0007669"/>
    <property type="project" value="InterPro"/>
</dbReference>
<reference evidence="12" key="1">
    <citation type="submission" date="2016-06" db="UniProtKB">
        <authorList>
            <consortium name="WormBaseParasite"/>
        </authorList>
    </citation>
    <scope>IDENTIFICATION</scope>
</reference>
<dbReference type="Gene3D" id="1.10.10.10">
    <property type="entry name" value="Winged helix-like DNA-binding domain superfamily/Winged helix DNA-binding domain"/>
    <property type="match status" value="1"/>
</dbReference>
<gene>
    <name evidence="10" type="ORF">SSLN_LOCUS14649</name>
</gene>
<dbReference type="GO" id="GO:0030261">
    <property type="term" value="P:chromosome condensation"/>
    <property type="evidence" value="ECO:0007669"/>
    <property type="project" value="TreeGrafter"/>
</dbReference>
<dbReference type="GO" id="GO:0003690">
    <property type="term" value="F:double-stranded DNA binding"/>
    <property type="evidence" value="ECO:0007669"/>
    <property type="project" value="TreeGrafter"/>
</dbReference>
<feature type="compositionally biased region" description="Basic residues" evidence="8">
    <location>
        <begin position="132"/>
        <end position="142"/>
    </location>
</feature>
<comment type="subcellular location">
    <subcellularLocation>
        <location evidence="3">Chromosome</location>
    </subcellularLocation>
    <subcellularLocation>
        <location evidence="2 7">Nucleus</location>
    </subcellularLocation>
</comment>
<proteinExistence type="inferred from homology"/>
<dbReference type="Proteomes" id="UP000275846">
    <property type="component" value="Unassembled WGS sequence"/>
</dbReference>
<feature type="compositionally biased region" description="Basic residues" evidence="8">
    <location>
        <begin position="152"/>
        <end position="192"/>
    </location>
</feature>
<dbReference type="SUPFAM" id="SSF46785">
    <property type="entry name" value="Winged helix' DNA-binding domain"/>
    <property type="match status" value="1"/>
</dbReference>
<evidence type="ECO:0000313" key="10">
    <source>
        <dbReference type="EMBL" id="VDM01035.1"/>
    </source>
</evidence>
<evidence type="ECO:0000256" key="6">
    <source>
        <dbReference type="ARBA" id="ARBA00023242"/>
    </source>
</evidence>
<dbReference type="InterPro" id="IPR005819">
    <property type="entry name" value="H1/H5"/>
</dbReference>
<dbReference type="PANTHER" id="PTHR11467">
    <property type="entry name" value="HISTONE H1"/>
    <property type="match status" value="1"/>
</dbReference>
<keyword evidence="11" id="KW-1185">Reference proteome</keyword>
<dbReference type="PRINTS" id="PR00624">
    <property type="entry name" value="HISTONEH5"/>
</dbReference>
<dbReference type="GO" id="GO:0030527">
    <property type="term" value="F:structural constituent of chromatin"/>
    <property type="evidence" value="ECO:0007669"/>
    <property type="project" value="InterPro"/>
</dbReference>
<dbReference type="STRING" id="70667.A0A183TDV1"/>
<dbReference type="GO" id="GO:0045910">
    <property type="term" value="P:negative regulation of DNA recombination"/>
    <property type="evidence" value="ECO:0007669"/>
    <property type="project" value="TreeGrafter"/>
</dbReference>